<dbReference type="Pfam" id="PF08350">
    <property type="entry name" value="FilR1_middle"/>
    <property type="match status" value="1"/>
</dbReference>
<keyword evidence="3" id="KW-0614">Plasmid</keyword>
<gene>
    <name evidence="3" type="ORF">NGM29_19635</name>
</gene>
<evidence type="ECO:0000313" key="4">
    <source>
        <dbReference type="Proteomes" id="UP001056855"/>
    </source>
</evidence>
<geneLocation type="plasmid" evidence="3 4">
    <name>unnamed1</name>
</geneLocation>
<dbReference type="EMBL" id="CP100356">
    <property type="protein sequence ID" value="UTF55613.1"/>
    <property type="molecule type" value="Genomic_DNA"/>
</dbReference>
<dbReference type="InterPro" id="IPR057527">
    <property type="entry name" value="HVO_A0261-like_N"/>
</dbReference>
<dbReference type="KEGG" id="sawl:NGM29_19635"/>
<accession>A0A9E7NEK8</accession>
<evidence type="ECO:0000259" key="1">
    <source>
        <dbReference type="Pfam" id="PF08350"/>
    </source>
</evidence>
<dbReference type="Pfam" id="PF25213">
    <property type="entry name" value="HVO_A0261_N"/>
    <property type="match status" value="1"/>
</dbReference>
<dbReference type="GeneID" id="73292307"/>
<feature type="domain" description="Methanogenesis regulatory protein FilR1 middle" evidence="1">
    <location>
        <begin position="124"/>
        <end position="251"/>
    </location>
</feature>
<reference evidence="3" key="1">
    <citation type="submission" date="2022-06" db="EMBL/GenBank/DDBJ databases">
        <title>Diverse halophilic archaea isolated from saline environments.</title>
        <authorList>
            <person name="Cui H.-L."/>
        </authorList>
    </citation>
    <scope>NUCLEOTIDE SEQUENCE</scope>
    <source>
        <strain evidence="3">WLHS1</strain>
        <plasmid evidence="3">unnamed1</plasmid>
    </source>
</reference>
<evidence type="ECO:0000313" key="3">
    <source>
        <dbReference type="EMBL" id="UTF55613.1"/>
    </source>
</evidence>
<organism evidence="3 4">
    <name type="scientific">Natronosalvus rutilus</name>
    <dbReference type="NCBI Taxonomy" id="2953753"/>
    <lineage>
        <taxon>Archaea</taxon>
        <taxon>Methanobacteriati</taxon>
        <taxon>Methanobacteriota</taxon>
        <taxon>Stenosarchaea group</taxon>
        <taxon>Halobacteria</taxon>
        <taxon>Halobacteriales</taxon>
        <taxon>Natrialbaceae</taxon>
        <taxon>Natronosalvus</taxon>
    </lineage>
</organism>
<dbReference type="InterPro" id="IPR013561">
    <property type="entry name" value="FilR1_middle_dom"/>
</dbReference>
<protein>
    <submittedName>
        <fullName evidence="3">ArsR family transcriptional regulator</fullName>
    </submittedName>
</protein>
<feature type="domain" description="HVO-A0261-like N-terminal" evidence="2">
    <location>
        <begin position="13"/>
        <end position="89"/>
    </location>
</feature>
<dbReference type="RefSeq" id="WP_254160822.1">
    <property type="nucleotide sequence ID" value="NZ_CP100356.1"/>
</dbReference>
<dbReference type="Gene3D" id="1.10.10.10">
    <property type="entry name" value="Winged helix-like DNA-binding domain superfamily/Winged helix DNA-binding domain"/>
    <property type="match status" value="1"/>
</dbReference>
<name>A0A9E7NEK8_9EURY</name>
<evidence type="ECO:0000259" key="2">
    <source>
        <dbReference type="Pfam" id="PF25213"/>
    </source>
</evidence>
<dbReference type="Proteomes" id="UP001056855">
    <property type="component" value="Plasmid unnamed1"/>
</dbReference>
<sequence length="272" mass="30347">MDENAPPGPDLRIEVVKRAPMIAALREGAMDRRALEQRLEISKSTAHRNTNFLDEQGLIERSDGEYNLTAFGKAVAEVVATFEADMQTTVRLAPLFDVISGIQPQCPIEAFFDATVTTSNNGDPFGPLARFVSLVQETETLRMFDSYAVAPTYMDEIHGRVLDGLTTKVIERPDIALDIMENYPRKCVELCASEFLTMRLHEALPFGLVIFDSRIGVGIRDPVSGAPRAFVDTDTPEGRAWAETLFESYWNEATRLERFNPKALREAIESDA</sequence>
<keyword evidence="4" id="KW-1185">Reference proteome</keyword>
<proteinExistence type="predicted"/>
<dbReference type="InterPro" id="IPR036388">
    <property type="entry name" value="WH-like_DNA-bd_sf"/>
</dbReference>
<dbReference type="AlphaFoldDB" id="A0A9E7NEK8"/>
<dbReference type="InterPro" id="IPR036390">
    <property type="entry name" value="WH_DNA-bd_sf"/>
</dbReference>
<dbReference type="SUPFAM" id="SSF46785">
    <property type="entry name" value="Winged helix' DNA-binding domain"/>
    <property type="match status" value="1"/>
</dbReference>